<reference evidence="7 8" key="1">
    <citation type="journal article" date="2016" name="Nat. Commun.">
        <title>Thousands of microbial genomes shed light on interconnected biogeochemical processes in an aquifer system.</title>
        <authorList>
            <person name="Anantharaman K."/>
            <person name="Brown C.T."/>
            <person name="Hug L.A."/>
            <person name="Sharon I."/>
            <person name="Castelle C.J."/>
            <person name="Probst A.J."/>
            <person name="Thomas B.C."/>
            <person name="Singh A."/>
            <person name="Wilkins M.J."/>
            <person name="Karaoz U."/>
            <person name="Brodie E.L."/>
            <person name="Williams K.H."/>
            <person name="Hubbard S.S."/>
            <person name="Banfield J.F."/>
        </authorList>
    </citation>
    <scope>NUCLEOTIDE SEQUENCE [LARGE SCALE GENOMIC DNA]</scope>
</reference>
<dbReference type="PANTHER" id="PTHR42749:SF1">
    <property type="entry name" value="CELL SHAPE-DETERMINING PROTEIN MREB"/>
    <property type="match status" value="1"/>
</dbReference>
<comment type="caution">
    <text evidence="7">The sequence shown here is derived from an EMBL/GenBank/DDBJ whole genome shotgun (WGS) entry which is preliminary data.</text>
</comment>
<dbReference type="CDD" id="cd10225">
    <property type="entry name" value="ASKHA_NBD_MreB-like"/>
    <property type="match status" value="1"/>
</dbReference>
<dbReference type="GO" id="GO:0008360">
    <property type="term" value="P:regulation of cell shape"/>
    <property type="evidence" value="ECO:0007669"/>
    <property type="project" value="UniProtKB-UniRule"/>
</dbReference>
<feature type="binding site" evidence="6">
    <location>
        <begin position="167"/>
        <end position="169"/>
    </location>
    <ligand>
        <name>ATP</name>
        <dbReference type="ChEBI" id="CHEBI:30616"/>
    </ligand>
</feature>
<dbReference type="InterPro" id="IPR043129">
    <property type="entry name" value="ATPase_NBD"/>
</dbReference>
<dbReference type="Proteomes" id="UP000178276">
    <property type="component" value="Unassembled WGS sequence"/>
</dbReference>
<dbReference type="InterPro" id="IPR056546">
    <property type="entry name" value="MreB_MamK-like"/>
</dbReference>
<accession>A0A1F5WEQ0</accession>
<dbReference type="SUPFAM" id="SSF53067">
    <property type="entry name" value="Actin-like ATPase domain"/>
    <property type="match status" value="2"/>
</dbReference>
<sequence>MAILDNLFGYFSHDIGIDLGTANTLVYMQGRGIIINEPSVVAVNQKTGQIVAIGEEARRMVGRTPGHIVAIRPLVEGVISDFEVTEEMLSYFIRRAHSDTSKILARPRVVIGIPSGITEVERRAVHDAAKNAGAREVHLLEEPMAAAIGVRLPIHEPIGNMVIDIGGGTTDIAVISLGGIVTSKNLRVAGDKFNQDIINYVRDEFKLLLGERTAEDLKMAIGSAAKGAKTIESSVRGRDLVTGLPREVIITDADVREAMAKSIRTIAEATKEVIERTPPELVADIMHRGIYLVGGGSFLRGLDKVLESETKIPIIVSDDPLTAVVRGCGIVLEDLDNFREALVEHEDELPPT</sequence>
<dbReference type="GO" id="GO:0000902">
    <property type="term" value="P:cell morphogenesis"/>
    <property type="evidence" value="ECO:0007669"/>
    <property type="project" value="InterPro"/>
</dbReference>
<comment type="subunit">
    <text evidence="6">Forms polymers.</text>
</comment>
<name>A0A1F5WEQ0_9BACT</name>
<feature type="binding site" evidence="6">
    <location>
        <begin position="21"/>
        <end position="23"/>
    </location>
    <ligand>
        <name>ATP</name>
        <dbReference type="ChEBI" id="CHEBI:30616"/>
    </ligand>
</feature>
<evidence type="ECO:0000256" key="5">
    <source>
        <dbReference type="ARBA" id="ARBA00023458"/>
    </source>
</evidence>
<dbReference type="GO" id="GO:0005524">
    <property type="term" value="F:ATP binding"/>
    <property type="evidence" value="ECO:0007669"/>
    <property type="project" value="UniProtKB-KW"/>
</dbReference>
<dbReference type="EMBL" id="MFHJ01000018">
    <property type="protein sequence ID" value="OGF74077.1"/>
    <property type="molecule type" value="Genomic_DNA"/>
</dbReference>
<evidence type="ECO:0000256" key="3">
    <source>
        <dbReference type="ARBA" id="ARBA00022840"/>
    </source>
</evidence>
<dbReference type="PANTHER" id="PTHR42749">
    <property type="entry name" value="CELL SHAPE-DETERMINING PROTEIN MREB"/>
    <property type="match status" value="1"/>
</dbReference>
<dbReference type="NCBIfam" id="TIGR00904">
    <property type="entry name" value="mreB"/>
    <property type="match status" value="1"/>
</dbReference>
<feature type="binding site" evidence="6">
    <location>
        <begin position="215"/>
        <end position="218"/>
    </location>
    <ligand>
        <name>ATP</name>
        <dbReference type="ChEBI" id="CHEBI:30616"/>
    </ligand>
</feature>
<keyword evidence="1 6" id="KW-0963">Cytoplasm</keyword>
<dbReference type="Gene3D" id="3.30.420.40">
    <property type="match status" value="2"/>
</dbReference>
<evidence type="ECO:0000256" key="1">
    <source>
        <dbReference type="ARBA" id="ARBA00022490"/>
    </source>
</evidence>
<evidence type="ECO:0000313" key="8">
    <source>
        <dbReference type="Proteomes" id="UP000178276"/>
    </source>
</evidence>
<dbReference type="InterPro" id="IPR004753">
    <property type="entry name" value="MreB"/>
</dbReference>
<comment type="function">
    <text evidence="6">Forms membrane-associated dynamic filaments that are essential for cell shape determination. Acts by regulating cell wall synthesis and cell elongation, and thus cell shape. A feedback loop between cell geometry and MreB localization may maintain elongated cell shape by targeting cell wall growth to regions of negative cell wall curvature.</text>
</comment>
<keyword evidence="4 6" id="KW-0133">Cell shape</keyword>
<comment type="subcellular location">
    <subcellularLocation>
        <location evidence="6">Cytoplasm</location>
    </subcellularLocation>
    <text evidence="6">Membrane-associated.</text>
</comment>
<dbReference type="AlphaFoldDB" id="A0A1F5WEQ0"/>
<organism evidence="7 8">
    <name type="scientific">Candidatus Giovannonibacteria bacterium RIFCSPHIGHO2_02_43_16</name>
    <dbReference type="NCBI Taxonomy" id="1798331"/>
    <lineage>
        <taxon>Bacteria</taxon>
        <taxon>Candidatus Giovannoniibacteriota</taxon>
    </lineage>
</organism>
<comment type="caution">
    <text evidence="6">Lacks conserved residue(s) required for the propagation of feature annotation.</text>
</comment>
<dbReference type="NCBIfam" id="NF010539">
    <property type="entry name" value="PRK13927.1"/>
    <property type="match status" value="1"/>
</dbReference>
<evidence type="ECO:0000256" key="6">
    <source>
        <dbReference type="HAMAP-Rule" id="MF_02207"/>
    </source>
</evidence>
<dbReference type="GO" id="GO:0005737">
    <property type="term" value="C:cytoplasm"/>
    <property type="evidence" value="ECO:0007669"/>
    <property type="project" value="UniProtKB-SubCell"/>
</dbReference>
<keyword evidence="2 6" id="KW-0547">Nucleotide-binding</keyword>
<dbReference type="Pfam" id="PF06723">
    <property type="entry name" value="MreB_Mbl"/>
    <property type="match status" value="1"/>
</dbReference>
<evidence type="ECO:0000256" key="4">
    <source>
        <dbReference type="ARBA" id="ARBA00022960"/>
    </source>
</evidence>
<dbReference type="PRINTS" id="PR01652">
    <property type="entry name" value="SHAPEPROTEIN"/>
</dbReference>
<proteinExistence type="inferred from homology"/>
<dbReference type="HAMAP" id="MF_02207">
    <property type="entry name" value="MreB"/>
    <property type="match status" value="1"/>
</dbReference>
<dbReference type="STRING" id="1798331.A2W57_02605"/>
<evidence type="ECO:0000313" key="7">
    <source>
        <dbReference type="EMBL" id="OGF74077.1"/>
    </source>
</evidence>
<protein>
    <recommendedName>
        <fullName evidence="6">Cell shape-determining protein MreB</fullName>
    </recommendedName>
</protein>
<keyword evidence="3 6" id="KW-0067">ATP-binding</keyword>
<comment type="similarity">
    <text evidence="5 6">Belongs to the FtsA/MreB family.</text>
</comment>
<gene>
    <name evidence="6" type="primary">mreB</name>
    <name evidence="7" type="ORF">A2W57_02605</name>
</gene>
<evidence type="ECO:0000256" key="2">
    <source>
        <dbReference type="ARBA" id="ARBA00022741"/>
    </source>
</evidence>